<dbReference type="EMBL" id="JAKKPZ010000326">
    <property type="protein sequence ID" value="KAI1696468.1"/>
    <property type="molecule type" value="Genomic_DNA"/>
</dbReference>
<protein>
    <submittedName>
        <fullName evidence="2">Serpentine type 7TM GPCR chemoreceptor srt domain-containing protein</fullName>
    </submittedName>
</protein>
<organism evidence="2 3">
    <name type="scientific">Ditylenchus destructor</name>
    <dbReference type="NCBI Taxonomy" id="166010"/>
    <lineage>
        <taxon>Eukaryota</taxon>
        <taxon>Metazoa</taxon>
        <taxon>Ecdysozoa</taxon>
        <taxon>Nematoda</taxon>
        <taxon>Chromadorea</taxon>
        <taxon>Rhabditida</taxon>
        <taxon>Tylenchina</taxon>
        <taxon>Tylenchomorpha</taxon>
        <taxon>Sphaerularioidea</taxon>
        <taxon>Anguinidae</taxon>
        <taxon>Anguininae</taxon>
        <taxon>Ditylenchus</taxon>
    </lineage>
</organism>
<dbReference type="PANTHER" id="PTHR23021:SF11">
    <property type="entry name" value="SERPENTINE RECEPTOR, CLASS T"/>
    <property type="match status" value="1"/>
</dbReference>
<dbReference type="PANTHER" id="PTHR23021">
    <property type="entry name" value="SERPENTINE RECEPTOR, CLASS T"/>
    <property type="match status" value="1"/>
</dbReference>
<proteinExistence type="predicted"/>
<name>A0AAD4MIL3_9BILA</name>
<keyword evidence="1" id="KW-1133">Transmembrane helix</keyword>
<feature type="transmembrane region" description="Helical" evidence="1">
    <location>
        <begin position="72"/>
        <end position="94"/>
    </location>
</feature>
<sequence length="129" mass="15072">MSLYTLIFKHDEFQRYYNCSTYDVNEIPVDKRRNIGVGFIYIGIGIFIEVIYLPCLWAIWRLMDKRDFECYRLMFVLGVIDCSSVVVNAFLVGFDPKVEEFSTWSNVVELTKPLDTENSIRAAEGHESH</sequence>
<gene>
    <name evidence="2" type="ORF">DdX_19031</name>
</gene>
<evidence type="ECO:0000313" key="2">
    <source>
        <dbReference type="EMBL" id="KAI1696468.1"/>
    </source>
</evidence>
<comment type="caution">
    <text evidence="2">The sequence shown here is derived from an EMBL/GenBank/DDBJ whole genome shotgun (WGS) entry which is preliminary data.</text>
</comment>
<dbReference type="AlphaFoldDB" id="A0AAD4MIL3"/>
<keyword evidence="1" id="KW-0812">Transmembrane</keyword>
<dbReference type="Proteomes" id="UP001201812">
    <property type="component" value="Unassembled WGS sequence"/>
</dbReference>
<evidence type="ECO:0000256" key="1">
    <source>
        <dbReference type="SAM" id="Phobius"/>
    </source>
</evidence>
<accession>A0AAD4MIL3</accession>
<dbReference type="InterPro" id="IPR019425">
    <property type="entry name" value="7TM_GPCR_serpentine_rcpt_Srt"/>
</dbReference>
<keyword evidence="1" id="KW-0472">Membrane</keyword>
<evidence type="ECO:0000313" key="3">
    <source>
        <dbReference type="Proteomes" id="UP001201812"/>
    </source>
</evidence>
<reference evidence="2" key="1">
    <citation type="submission" date="2022-01" db="EMBL/GenBank/DDBJ databases">
        <title>Genome Sequence Resource for Two Populations of Ditylenchus destructor, the Migratory Endoparasitic Phytonematode.</title>
        <authorList>
            <person name="Zhang H."/>
            <person name="Lin R."/>
            <person name="Xie B."/>
        </authorList>
    </citation>
    <scope>NUCLEOTIDE SEQUENCE</scope>
    <source>
        <strain evidence="2">BazhouSP</strain>
    </source>
</reference>
<keyword evidence="3" id="KW-1185">Reference proteome</keyword>
<feature type="transmembrane region" description="Helical" evidence="1">
    <location>
        <begin position="38"/>
        <end position="60"/>
    </location>
</feature>
<dbReference type="Pfam" id="PF10321">
    <property type="entry name" value="7TM_GPCR_Srt"/>
    <property type="match status" value="1"/>
</dbReference>